<sequence length="537" mass="60407">MSHDAIKLKPPGTTYGVIHRLGLKYTPPAVARPSFTAEAQLAKEFWDEMFIVFDNFRRMAIDEPSARRKIYNLVEQYGPRIWGADRSNVVSYPYYDYPEYTRDLYWDEGVEVQQLYESSFTFYALPYSRNRPDFSAPVNILINIGVSNQALALFEDRLKKRDLNARKPGNTTGNSPKRKYPTYLLPQRDHVDLAANDVTSSDDTSEYGELTDESDFGDDVQIPYALRVPRNAPIGGRTSLRRKRKRRSPYSLIVRLGYNGCDRPNRDDVPCNRVECEHTERNALAETTALESSANLPPRQGSHEQVSQQMSEREPRPIEQYRKQGPVPSFAAINHPKQPAVLTPSKQAVWLPEGRVRTASPPLGSDPTGNSNQPAGSYYPGKDASAVPPNSKNTPQQTHEQSLTKGDISHDWSNAAQQGKTWEFGPEDAWAMGRLASTILHVRAGDAWDNIITMDLGLYRDVNMFFIRVSRQLGCIVTHLSILVPSNVAQLSNYVIQIKHGDQKAYTDMVGTLLDAIERDGVKRPVKYVLAGTATCQ</sequence>
<dbReference type="Proteomes" id="UP000316270">
    <property type="component" value="Chromosome 1"/>
</dbReference>
<feature type="region of interest" description="Disordered" evidence="1">
    <location>
        <begin position="290"/>
        <end position="408"/>
    </location>
</feature>
<evidence type="ECO:0000256" key="1">
    <source>
        <dbReference type="SAM" id="MobiDB-lite"/>
    </source>
</evidence>
<keyword evidence="3" id="KW-1185">Reference proteome</keyword>
<gene>
    <name evidence="2" type="ORF">FKW77_010792</name>
</gene>
<protein>
    <submittedName>
        <fullName evidence="2">Uncharacterized protein</fullName>
    </submittedName>
</protein>
<feature type="region of interest" description="Disordered" evidence="1">
    <location>
        <begin position="193"/>
        <end position="216"/>
    </location>
</feature>
<dbReference type="OrthoDB" id="10521289at2759"/>
<dbReference type="EMBL" id="CP042185">
    <property type="protein sequence ID" value="QDS68425.1"/>
    <property type="molecule type" value="Genomic_DNA"/>
</dbReference>
<feature type="compositionally biased region" description="Basic and acidic residues" evidence="1">
    <location>
        <begin position="311"/>
        <end position="322"/>
    </location>
</feature>
<feature type="region of interest" description="Disordered" evidence="1">
    <location>
        <begin position="163"/>
        <end position="182"/>
    </location>
</feature>
<name>A0A517KYG1_9PEZI</name>
<reference evidence="2 3" key="1">
    <citation type="submission" date="2019-07" db="EMBL/GenBank/DDBJ databases">
        <title>Finished genome of Venturia effusa.</title>
        <authorList>
            <person name="Young C.A."/>
            <person name="Cox M.P."/>
            <person name="Ganley A.R.D."/>
            <person name="David W.J."/>
        </authorList>
    </citation>
    <scope>NUCLEOTIDE SEQUENCE [LARGE SCALE GENOMIC DNA]</scope>
    <source>
        <strain evidence="3">albino</strain>
    </source>
</reference>
<dbReference type="AlphaFoldDB" id="A0A517KYG1"/>
<evidence type="ECO:0000313" key="2">
    <source>
        <dbReference type="EMBL" id="QDS68425.1"/>
    </source>
</evidence>
<feature type="compositionally biased region" description="Acidic residues" evidence="1">
    <location>
        <begin position="203"/>
        <end position="216"/>
    </location>
</feature>
<evidence type="ECO:0000313" key="3">
    <source>
        <dbReference type="Proteomes" id="UP000316270"/>
    </source>
</evidence>
<organism evidence="2 3">
    <name type="scientific">Venturia effusa</name>
    <dbReference type="NCBI Taxonomy" id="50376"/>
    <lineage>
        <taxon>Eukaryota</taxon>
        <taxon>Fungi</taxon>
        <taxon>Dikarya</taxon>
        <taxon>Ascomycota</taxon>
        <taxon>Pezizomycotina</taxon>
        <taxon>Dothideomycetes</taxon>
        <taxon>Pleosporomycetidae</taxon>
        <taxon>Venturiales</taxon>
        <taxon>Venturiaceae</taxon>
        <taxon>Venturia</taxon>
    </lineage>
</organism>
<proteinExistence type="predicted"/>
<feature type="compositionally biased region" description="Polar residues" evidence="1">
    <location>
        <begin position="388"/>
        <end position="404"/>
    </location>
</feature>
<accession>A0A517KYG1</accession>